<feature type="non-terminal residue" evidence="2">
    <location>
        <position position="1"/>
    </location>
</feature>
<keyword evidence="1" id="KW-0812">Transmembrane</keyword>
<name>E9PA18_YEASX</name>
<reference evidence="2" key="1">
    <citation type="journal article" date="1983" name="Mol. Biol. (Mosk.)">
        <title>Yeast mitochondrial tRNAs: structure, coding properties, and gene organization.</title>
        <authorList>
            <person name="Martin R.P."/>
            <person name="Sibler A.P."/>
            <person name="Bordonne R."/>
            <person name="Dirheimer G."/>
        </authorList>
    </citation>
    <scope>NUCLEOTIDE SEQUENCE</scope>
</reference>
<evidence type="ECO:0000313" key="2">
    <source>
        <dbReference type="EMBL" id="CAA28211.1"/>
    </source>
</evidence>
<dbReference type="AlphaFoldDB" id="E9PA18"/>
<keyword evidence="2" id="KW-0496">Mitochondrion</keyword>
<keyword evidence="1" id="KW-0472">Membrane</keyword>
<sequence length="80" mass="9662">IMNYYKYEGNNWFLNMFNKMYNMNYTFLLLYNNYINMFNRIKTTRPDSFGVRPAGAAGTLFILYINDKSLIIINKFIYNI</sequence>
<geneLocation type="mitochondrion" evidence="2"/>
<feature type="transmembrane region" description="Helical" evidence="1">
    <location>
        <begin position="20"/>
        <end position="38"/>
    </location>
</feature>
<protein>
    <submittedName>
        <fullName evidence="2">Yeast mitochondrial transfer RNA-Trp</fullName>
    </submittedName>
</protein>
<dbReference type="EMBL" id="X04565">
    <property type="protein sequence ID" value="CAA28211.1"/>
    <property type="molecule type" value="Genomic_DNA"/>
</dbReference>
<evidence type="ECO:0000256" key="1">
    <source>
        <dbReference type="SAM" id="Phobius"/>
    </source>
</evidence>
<accession>E9PA18</accession>
<keyword evidence="1" id="KW-1133">Transmembrane helix</keyword>
<organism evidence="2">
    <name type="scientific">Saccharomyces cerevisiae</name>
    <name type="common">Baker's yeast</name>
    <dbReference type="NCBI Taxonomy" id="4932"/>
    <lineage>
        <taxon>Eukaryota</taxon>
        <taxon>Fungi</taxon>
        <taxon>Dikarya</taxon>
        <taxon>Ascomycota</taxon>
        <taxon>Saccharomycotina</taxon>
        <taxon>Saccharomycetes</taxon>
        <taxon>Saccharomycetales</taxon>
        <taxon>Saccharomycetaceae</taxon>
        <taxon>Saccharomyces</taxon>
    </lineage>
</organism>
<proteinExistence type="predicted"/>